<protein>
    <submittedName>
        <fullName evidence="2">Uncharacterized protein</fullName>
    </submittedName>
</protein>
<gene>
    <name evidence="2" type="ORF">JMJ77_010912</name>
</gene>
<evidence type="ECO:0000313" key="2">
    <source>
        <dbReference type="EMBL" id="KAG7047563.1"/>
    </source>
</evidence>
<evidence type="ECO:0000256" key="1">
    <source>
        <dbReference type="SAM" id="MobiDB-lite"/>
    </source>
</evidence>
<feature type="region of interest" description="Disordered" evidence="1">
    <location>
        <begin position="90"/>
        <end position="109"/>
    </location>
</feature>
<proteinExistence type="predicted"/>
<reference evidence="2" key="1">
    <citation type="submission" date="2021-05" db="EMBL/GenBank/DDBJ databases">
        <title>Comparative genomics of three Colletotrichum scovillei strains and genetic complementation revealed genes involved fungal growth and virulence on chili pepper.</title>
        <authorList>
            <person name="Hsieh D.-K."/>
            <person name="Chuang S.-C."/>
            <person name="Chen C.-Y."/>
            <person name="Chao Y.-T."/>
            <person name="Lu M.-Y.J."/>
            <person name="Lee M.-H."/>
            <person name="Shih M.-C."/>
        </authorList>
    </citation>
    <scope>NUCLEOTIDE SEQUENCE</scope>
    <source>
        <strain evidence="2">Coll-153</strain>
    </source>
</reference>
<feature type="non-terminal residue" evidence="2">
    <location>
        <position position="109"/>
    </location>
</feature>
<accession>A0A9P7R302</accession>
<dbReference type="Proteomes" id="UP000699042">
    <property type="component" value="Unassembled WGS sequence"/>
</dbReference>
<dbReference type="AlphaFoldDB" id="A0A9P7R302"/>
<comment type="caution">
    <text evidence="2">The sequence shown here is derived from an EMBL/GenBank/DDBJ whole genome shotgun (WGS) entry which is preliminary data.</text>
</comment>
<dbReference type="EMBL" id="JAESDN010000007">
    <property type="protein sequence ID" value="KAG7047563.1"/>
    <property type="molecule type" value="Genomic_DNA"/>
</dbReference>
<keyword evidence="3" id="KW-1185">Reference proteome</keyword>
<name>A0A9P7R302_9PEZI</name>
<organism evidence="2 3">
    <name type="scientific">Colletotrichum scovillei</name>
    <dbReference type="NCBI Taxonomy" id="1209932"/>
    <lineage>
        <taxon>Eukaryota</taxon>
        <taxon>Fungi</taxon>
        <taxon>Dikarya</taxon>
        <taxon>Ascomycota</taxon>
        <taxon>Pezizomycotina</taxon>
        <taxon>Sordariomycetes</taxon>
        <taxon>Hypocreomycetidae</taxon>
        <taxon>Glomerellales</taxon>
        <taxon>Glomerellaceae</taxon>
        <taxon>Colletotrichum</taxon>
        <taxon>Colletotrichum acutatum species complex</taxon>
    </lineage>
</organism>
<sequence length="109" mass="12090">HLAHKKLPIHSVFAALETREAEASTILFQVSTSRCRCKVWWLRRRRKSCLLRSAVPLASYAPMLRLSGIAGTRSDNQILQYIAAAKQPSCRGCPRSISSSSSYVASKVT</sequence>
<evidence type="ECO:0000313" key="3">
    <source>
        <dbReference type="Proteomes" id="UP000699042"/>
    </source>
</evidence>